<dbReference type="AlphaFoldDB" id="A0A814M0X5"/>
<protein>
    <recommendedName>
        <fullName evidence="3">HTH CENPB-type domain-containing protein</fullName>
    </recommendedName>
</protein>
<proteinExistence type="predicted"/>
<feature type="domain" description="HTH CENPB-type" evidence="3">
    <location>
        <begin position="153"/>
        <end position="224"/>
    </location>
</feature>
<organism evidence="4 5">
    <name type="scientific">Rotaria sordida</name>
    <dbReference type="NCBI Taxonomy" id="392033"/>
    <lineage>
        <taxon>Eukaryota</taxon>
        <taxon>Metazoa</taxon>
        <taxon>Spiralia</taxon>
        <taxon>Gnathifera</taxon>
        <taxon>Rotifera</taxon>
        <taxon>Eurotatoria</taxon>
        <taxon>Bdelloidea</taxon>
        <taxon>Philodinida</taxon>
        <taxon>Philodinidae</taxon>
        <taxon>Rotaria</taxon>
    </lineage>
</organism>
<feature type="region of interest" description="Disordered" evidence="2">
    <location>
        <begin position="57"/>
        <end position="86"/>
    </location>
</feature>
<dbReference type="Proteomes" id="UP000663882">
    <property type="component" value="Unassembled WGS sequence"/>
</dbReference>
<evidence type="ECO:0000313" key="4">
    <source>
        <dbReference type="EMBL" id="CAF1071787.1"/>
    </source>
</evidence>
<evidence type="ECO:0000313" key="5">
    <source>
        <dbReference type="Proteomes" id="UP000663882"/>
    </source>
</evidence>
<reference evidence="4" key="1">
    <citation type="submission" date="2021-02" db="EMBL/GenBank/DDBJ databases">
        <authorList>
            <person name="Nowell W R."/>
        </authorList>
    </citation>
    <scope>NUCLEOTIDE SEQUENCE</scope>
</reference>
<dbReference type="Gene3D" id="1.10.10.60">
    <property type="entry name" value="Homeodomain-like"/>
    <property type="match status" value="1"/>
</dbReference>
<dbReference type="PROSITE" id="PS51253">
    <property type="entry name" value="HTH_CENPB"/>
    <property type="match status" value="1"/>
</dbReference>
<accession>A0A814M0X5</accession>
<dbReference type="EMBL" id="CAJNOO010000970">
    <property type="protein sequence ID" value="CAF1071787.1"/>
    <property type="molecule type" value="Genomic_DNA"/>
</dbReference>
<evidence type="ECO:0000259" key="3">
    <source>
        <dbReference type="PROSITE" id="PS51253"/>
    </source>
</evidence>
<sequence length="443" mass="52152">MINPHNVLKVLSNLTSDKLFRYSPSSINSEEEHVASNFYKCLESILKSTSHTFETENTLDHADELDDEDIKDSLPSTSTDEHLDPIKDTDYEPIDEYNLQNHFSLDYMKRVVDYYGEINPITGKRKRKWQTVKHRFQRVPNPQCIASFRKYIEAGGTKKQKMDDVDIYVYDQFEHARHNFLSVHDIDLRRWGLKKAHELHLKDFQASEGWLWNFKYRHGICSRRITKLVTKKVVENQEEINQSAKHFVLETNKIIEGYSPNQVLNTDQIGIELEPHGNRTLTYSGEKSTWGSVRSLGDSLPHQVHPEVYEGLKHFEYRVIPPKTTSMIQPLDVYYNRQHKKIVRRIYDHVRLDEIDINLSERNNLIKLQSLVHSQMCSKAFRPMIKYAWFKSGFLKYDSGPFQNTKGICFTFQTDKCHEKSCIDGPMIRCSWCQQELCFTHFF</sequence>
<dbReference type="GO" id="GO:0003677">
    <property type="term" value="F:DNA binding"/>
    <property type="evidence" value="ECO:0007669"/>
    <property type="project" value="UniProtKB-KW"/>
</dbReference>
<evidence type="ECO:0000256" key="1">
    <source>
        <dbReference type="ARBA" id="ARBA00023125"/>
    </source>
</evidence>
<evidence type="ECO:0000256" key="2">
    <source>
        <dbReference type="SAM" id="MobiDB-lite"/>
    </source>
</evidence>
<dbReference type="OrthoDB" id="10051656at2759"/>
<dbReference type="InterPro" id="IPR007350">
    <property type="entry name" value="Transposase_Tc5_C"/>
</dbReference>
<dbReference type="Pfam" id="PF03221">
    <property type="entry name" value="HTH_Tnp_Tc5"/>
    <property type="match status" value="1"/>
</dbReference>
<dbReference type="InterPro" id="IPR009057">
    <property type="entry name" value="Homeodomain-like_sf"/>
</dbReference>
<gene>
    <name evidence="4" type="ORF">RFH988_LOCUS17815</name>
</gene>
<dbReference type="SMART" id="SM00674">
    <property type="entry name" value="CENPB"/>
    <property type="match status" value="1"/>
</dbReference>
<dbReference type="Pfam" id="PF04236">
    <property type="entry name" value="Transp_Tc5_C"/>
    <property type="match status" value="1"/>
</dbReference>
<keyword evidence="1" id="KW-0238">DNA-binding</keyword>
<comment type="caution">
    <text evidence="4">The sequence shown here is derived from an EMBL/GenBank/DDBJ whole genome shotgun (WGS) entry which is preliminary data.</text>
</comment>
<name>A0A814M0X5_9BILA</name>
<dbReference type="SUPFAM" id="SSF46689">
    <property type="entry name" value="Homeodomain-like"/>
    <property type="match status" value="1"/>
</dbReference>
<dbReference type="InterPro" id="IPR006600">
    <property type="entry name" value="HTH_CenpB_DNA-bd_dom"/>
</dbReference>